<evidence type="ECO:0000313" key="3">
    <source>
        <dbReference type="Proteomes" id="UP001142175"/>
    </source>
</evidence>
<name>A0A9X2P2M4_9BACT</name>
<keyword evidence="3" id="KW-1185">Reference proteome</keyword>
<dbReference type="Pfam" id="PF01522">
    <property type="entry name" value="Polysacc_deac_1"/>
    <property type="match status" value="1"/>
</dbReference>
<reference evidence="2" key="1">
    <citation type="submission" date="2022-08" db="EMBL/GenBank/DDBJ databases">
        <authorList>
            <person name="Zhang D."/>
        </authorList>
    </citation>
    <scope>NUCLEOTIDE SEQUENCE</scope>
    <source>
        <strain evidence="2">XJ19-11</strain>
    </source>
</reference>
<comment type="caution">
    <text evidence="2">The sequence shown here is derived from an EMBL/GenBank/DDBJ whole genome shotgun (WGS) entry which is preliminary data.</text>
</comment>
<sequence>MERPIFTISLDFELHWGRFDKYPVDKCLTYYSETRKAIPKMLAMFESYGVHATWAAVGGLMADNLEEWRSYSPDLKPTYVQKDFSAYHWVERQQQLYPETLFAPKLVREIIQSKGQEFGCHTYSHYYTCEKGQQLEQFRADLKSCQRLALEKFDMKVETLVFPRNQYDHESILVASEEGFGTVRSNPEDWFWRHTERRSLVKKLFRTGDTLISMGKDSFYPLSAVEHSNNPVLLPTSRLLRPFVGNKMTHQRRISRIKSEMQRSAEKGMVYHLWWHPHNFGHFTQENLHYLQELLAFFQQLRDAYGMVSLNMKETAGLVRGK</sequence>
<dbReference type="InterPro" id="IPR011330">
    <property type="entry name" value="Glyco_hydro/deAcase_b/a-brl"/>
</dbReference>
<feature type="domain" description="NodB homology" evidence="1">
    <location>
        <begin position="33"/>
        <end position="180"/>
    </location>
</feature>
<dbReference type="EMBL" id="JANSUY010000003">
    <property type="protein sequence ID" value="MCR9014859.1"/>
    <property type="molecule type" value="Genomic_DNA"/>
</dbReference>
<organism evidence="2 3">
    <name type="scientific">Aquiflexum gelatinilyticum</name>
    <dbReference type="NCBI Taxonomy" id="2961943"/>
    <lineage>
        <taxon>Bacteria</taxon>
        <taxon>Pseudomonadati</taxon>
        <taxon>Bacteroidota</taxon>
        <taxon>Cytophagia</taxon>
        <taxon>Cytophagales</taxon>
        <taxon>Cyclobacteriaceae</taxon>
        <taxon>Aquiflexum</taxon>
    </lineage>
</organism>
<protein>
    <submittedName>
        <fullName evidence="2">Polysaccharide deacetylase family protein</fullName>
    </submittedName>
</protein>
<dbReference type="GO" id="GO:0016810">
    <property type="term" value="F:hydrolase activity, acting on carbon-nitrogen (but not peptide) bonds"/>
    <property type="evidence" value="ECO:0007669"/>
    <property type="project" value="InterPro"/>
</dbReference>
<dbReference type="Gene3D" id="3.20.20.370">
    <property type="entry name" value="Glycoside hydrolase/deacetylase"/>
    <property type="match status" value="1"/>
</dbReference>
<dbReference type="GO" id="GO:0005975">
    <property type="term" value="P:carbohydrate metabolic process"/>
    <property type="evidence" value="ECO:0007669"/>
    <property type="project" value="InterPro"/>
</dbReference>
<accession>A0A9X2P2M4</accession>
<dbReference type="RefSeq" id="WP_258422736.1">
    <property type="nucleotide sequence ID" value="NZ_JANSUY010000003.1"/>
</dbReference>
<evidence type="ECO:0000259" key="1">
    <source>
        <dbReference type="Pfam" id="PF01522"/>
    </source>
</evidence>
<dbReference type="SUPFAM" id="SSF88713">
    <property type="entry name" value="Glycoside hydrolase/deacetylase"/>
    <property type="match status" value="1"/>
</dbReference>
<proteinExistence type="predicted"/>
<dbReference type="Proteomes" id="UP001142175">
    <property type="component" value="Unassembled WGS sequence"/>
</dbReference>
<evidence type="ECO:0000313" key="2">
    <source>
        <dbReference type="EMBL" id="MCR9014859.1"/>
    </source>
</evidence>
<dbReference type="AlphaFoldDB" id="A0A9X2P2M4"/>
<dbReference type="InterPro" id="IPR002509">
    <property type="entry name" value="NODB_dom"/>
</dbReference>
<gene>
    <name evidence="2" type="ORF">NU887_07395</name>
</gene>